<dbReference type="InterPro" id="IPR021047">
    <property type="entry name" value="Mannosyltransferase_CMT1"/>
</dbReference>
<organism evidence="1 2">
    <name type="scientific">Fusarium longipes</name>
    <dbReference type="NCBI Taxonomy" id="694270"/>
    <lineage>
        <taxon>Eukaryota</taxon>
        <taxon>Fungi</taxon>
        <taxon>Dikarya</taxon>
        <taxon>Ascomycota</taxon>
        <taxon>Pezizomycotina</taxon>
        <taxon>Sordariomycetes</taxon>
        <taxon>Hypocreomycetidae</taxon>
        <taxon>Hypocreales</taxon>
        <taxon>Nectriaceae</taxon>
        <taxon>Fusarium</taxon>
    </lineage>
</organism>
<evidence type="ECO:0000313" key="2">
    <source>
        <dbReference type="Proteomes" id="UP000266234"/>
    </source>
</evidence>
<dbReference type="PANTHER" id="PTHR34144">
    <property type="entry name" value="CHROMOSOME 8, WHOLE GENOME SHOTGUN SEQUENCE"/>
    <property type="match status" value="1"/>
</dbReference>
<keyword evidence="1" id="KW-0328">Glycosyltransferase</keyword>
<keyword evidence="1" id="KW-0808">Transferase</keyword>
<keyword evidence="2" id="KW-1185">Reference proteome</keyword>
<dbReference type="InterPro" id="IPR029044">
    <property type="entry name" value="Nucleotide-diphossugar_trans"/>
</dbReference>
<accession>A0A395TA98</accession>
<gene>
    <name evidence="1" type="ORF">FLONG3_540</name>
</gene>
<dbReference type="OrthoDB" id="262547at2759"/>
<comment type="caution">
    <text evidence="1">The sequence shown here is derived from an EMBL/GenBank/DDBJ whole genome shotgun (WGS) entry which is preliminary data.</text>
</comment>
<sequence length="420" mass="48188">MRRSLQLLTIPVVALIVIAWALYSHKTRFETFYTVHLGQHHLHNELHNGRLRITVSDGDVLPAANISSYLKAIFYHHSAELPSFQCPLINETRYSSLVESPGPSDPAIRYFLALDLRENLILLPRLIGSIIEVIQFLGPQYCMLSIVEGNSPDGTRDVLSALRPHLEALGITYFFQSSPIDPTKTERITSLAALRNLALQPLLKHRDRVTEDTTIIFSNDVAACPDDILELVHQKQNLKADMTCGMDWNLENPRFYDIWISRGINGDSFVDVPDGNWNNVSKLFWNSKVTRARYEARRPFQVFSCWNGAAVFTAQPIIEGLRFRGAKKEVECHQGEPQLFCKDMWYRNYRRIAVVPSVNLEYRLDRGMRLKQKMGFTSDIVSEQDQAGDYIEWDPDPPAEVKCISTWTNQYWVPWDESLS</sequence>
<dbReference type="Proteomes" id="UP000266234">
    <property type="component" value="Unassembled WGS sequence"/>
</dbReference>
<reference evidence="1 2" key="1">
    <citation type="journal article" date="2018" name="PLoS Pathog.">
        <title>Evolution of structural diversity of trichothecenes, a family of toxins produced by plant pathogenic and entomopathogenic fungi.</title>
        <authorList>
            <person name="Proctor R.H."/>
            <person name="McCormick S.P."/>
            <person name="Kim H.S."/>
            <person name="Cardoza R.E."/>
            <person name="Stanley A.M."/>
            <person name="Lindo L."/>
            <person name="Kelly A."/>
            <person name="Brown D.W."/>
            <person name="Lee T."/>
            <person name="Vaughan M.M."/>
            <person name="Alexander N.J."/>
            <person name="Busman M."/>
            <person name="Gutierrez S."/>
        </authorList>
    </citation>
    <scope>NUCLEOTIDE SEQUENCE [LARGE SCALE GENOMIC DNA]</scope>
    <source>
        <strain evidence="1 2">NRRL 20695</strain>
    </source>
</reference>
<dbReference type="AlphaFoldDB" id="A0A395TA98"/>
<proteinExistence type="predicted"/>
<evidence type="ECO:0000313" key="1">
    <source>
        <dbReference type="EMBL" id="RGP81396.1"/>
    </source>
</evidence>
<dbReference type="PANTHER" id="PTHR34144:SF5">
    <property type="entry name" value="ALPHA-1,3-MANNOSYLTRANSFERASE CMT1"/>
    <property type="match status" value="1"/>
</dbReference>
<name>A0A395TA98_9HYPO</name>
<dbReference type="GO" id="GO:0016757">
    <property type="term" value="F:glycosyltransferase activity"/>
    <property type="evidence" value="ECO:0007669"/>
    <property type="project" value="UniProtKB-KW"/>
</dbReference>
<dbReference type="Pfam" id="PF11735">
    <property type="entry name" value="CAP59_mtransfer"/>
    <property type="match status" value="1"/>
</dbReference>
<dbReference type="SUPFAM" id="SSF53448">
    <property type="entry name" value="Nucleotide-diphospho-sugar transferases"/>
    <property type="match status" value="1"/>
</dbReference>
<dbReference type="EMBL" id="PXOG01000011">
    <property type="protein sequence ID" value="RGP81396.1"/>
    <property type="molecule type" value="Genomic_DNA"/>
</dbReference>
<protein>
    <submittedName>
        <fullName evidence="1">Alpha-1,3-mannosyltransferase cmt1</fullName>
    </submittedName>
</protein>